<dbReference type="SUPFAM" id="SSF56219">
    <property type="entry name" value="DNase I-like"/>
    <property type="match status" value="1"/>
</dbReference>
<protein>
    <submittedName>
        <fullName evidence="1">Uncharacterized protein</fullName>
    </submittedName>
</protein>
<dbReference type="PANTHER" id="PTHR47510:SF3">
    <property type="entry name" value="ENDO_EXONUCLEASE_PHOSPHATASE DOMAIN-CONTAINING PROTEIN"/>
    <property type="match status" value="1"/>
</dbReference>
<dbReference type="AlphaFoldDB" id="A0A6S7I229"/>
<dbReference type="Gene3D" id="3.60.10.10">
    <property type="entry name" value="Endonuclease/exonuclease/phosphatase"/>
    <property type="match status" value="1"/>
</dbReference>
<name>A0A6S7I229_PARCT</name>
<gene>
    <name evidence="1" type="ORF">PACLA_8A015319</name>
</gene>
<dbReference type="InterPro" id="IPR036691">
    <property type="entry name" value="Endo/exonu/phosph_ase_sf"/>
</dbReference>
<evidence type="ECO:0000313" key="1">
    <source>
        <dbReference type="EMBL" id="CAB4011776.1"/>
    </source>
</evidence>
<sequence>MDDSFCLTNELPTIMNKNQLSSTIIEIPPSNDEDQHDNLTNATVIVDQLTSPLLAYTKDAPPTAKENDPKLQLASPPKLPHDTMVKLPVAKTFNGHPNIFTSCSTSTNLPPSPTTLRLLSHETSPLRTFRNLITVPLTKHTTNTNKSQVKPNDNSQFVPTLLLSNTMSLTPKTDEIAFTIQQKDIQVGFFTETWLKDSIADDPIAISGYQLFRLDRKNKQHGGVCLYVKNTIESKTLSILHKEDYEVLWCILRPKRLPRGFSNTIAGVLYHPPGANNTAMKEHLKSSLEIIETHYPNSGIVLAAESGPPFGLSDHVTITMIPAKRVNLRPQKTTIKVRDKRPSNVASLGRFLLNISWENILSPLRSSDDKLTTFTEIINYGLNTIMPERSIKVNPNDRPWMTSHLKRLILQRQKAFAVGNNFVFKLLRNKVNRERKRCRKVYYKKKVSNLLDSKPKDWWREVKQLCGQESTRPDLRSMIKFDVEDSDEDLGNRINEAFISVMKVFPPLPEDFNLSTDNDEPISVSETTVERLLRAISVSKASGRDELPNWVLKSFSDILAPAITDLFNASFRECKVPRPTFFVVELRELK</sequence>
<organism evidence="1 2">
    <name type="scientific">Paramuricea clavata</name>
    <name type="common">Red gorgonian</name>
    <name type="synonym">Violescent sea-whip</name>
    <dbReference type="NCBI Taxonomy" id="317549"/>
    <lineage>
        <taxon>Eukaryota</taxon>
        <taxon>Metazoa</taxon>
        <taxon>Cnidaria</taxon>
        <taxon>Anthozoa</taxon>
        <taxon>Octocorallia</taxon>
        <taxon>Malacalcyonacea</taxon>
        <taxon>Plexauridae</taxon>
        <taxon>Paramuricea</taxon>
    </lineage>
</organism>
<dbReference type="EMBL" id="CACRXK020007263">
    <property type="protein sequence ID" value="CAB4011776.1"/>
    <property type="molecule type" value="Genomic_DNA"/>
</dbReference>
<proteinExistence type="predicted"/>
<dbReference type="PANTHER" id="PTHR47510">
    <property type="entry name" value="REVERSE TRANSCRIPTASE DOMAIN-CONTAINING PROTEIN"/>
    <property type="match status" value="1"/>
</dbReference>
<accession>A0A6S7I229</accession>
<evidence type="ECO:0000313" key="2">
    <source>
        <dbReference type="Proteomes" id="UP001152795"/>
    </source>
</evidence>
<keyword evidence="2" id="KW-1185">Reference proteome</keyword>
<comment type="caution">
    <text evidence="1">The sequence shown here is derived from an EMBL/GenBank/DDBJ whole genome shotgun (WGS) entry which is preliminary data.</text>
</comment>
<reference evidence="1" key="1">
    <citation type="submission" date="2020-04" db="EMBL/GenBank/DDBJ databases">
        <authorList>
            <person name="Alioto T."/>
            <person name="Alioto T."/>
            <person name="Gomez Garrido J."/>
        </authorList>
    </citation>
    <scope>NUCLEOTIDE SEQUENCE</scope>
    <source>
        <strain evidence="1">A484AB</strain>
    </source>
</reference>
<dbReference type="OrthoDB" id="412006at2759"/>
<dbReference type="Proteomes" id="UP001152795">
    <property type="component" value="Unassembled WGS sequence"/>
</dbReference>